<keyword evidence="3" id="KW-1185">Reference proteome</keyword>
<dbReference type="CDD" id="cd06661">
    <property type="entry name" value="GGCT_like"/>
    <property type="match status" value="1"/>
</dbReference>
<dbReference type="Gene3D" id="3.10.490.10">
    <property type="entry name" value="Gamma-glutamyl cyclotransferase-like"/>
    <property type="match status" value="1"/>
</dbReference>
<dbReference type="AlphaFoldDB" id="A0A0F5JZD6"/>
<dbReference type="Proteomes" id="UP000033618">
    <property type="component" value="Unassembled WGS sequence"/>
</dbReference>
<evidence type="ECO:0000313" key="2">
    <source>
        <dbReference type="EMBL" id="KKB62662.1"/>
    </source>
</evidence>
<dbReference type="InterPro" id="IPR036568">
    <property type="entry name" value="GGCT-like_sf"/>
</dbReference>
<dbReference type="PATRIC" id="fig|28092.6.peg.3778"/>
<evidence type="ECO:0000313" key="3">
    <source>
        <dbReference type="Proteomes" id="UP000033618"/>
    </source>
</evidence>
<comment type="caution">
    <text evidence="2">The sequence shown here is derived from an EMBL/GenBank/DDBJ whole genome shotgun (WGS) entry which is preliminary data.</text>
</comment>
<protein>
    <recommendedName>
        <fullName evidence="1">Gamma-glutamylcyclotransferase AIG2-like domain-containing protein</fullName>
    </recommendedName>
</protein>
<proteinExistence type="predicted"/>
<dbReference type="EMBL" id="LAQU01000017">
    <property type="protein sequence ID" value="KKB62662.1"/>
    <property type="molecule type" value="Genomic_DNA"/>
</dbReference>
<gene>
    <name evidence="2" type="ORF">WM40_16030</name>
</gene>
<organism evidence="2 3">
    <name type="scientific">Robbsia andropogonis</name>
    <dbReference type="NCBI Taxonomy" id="28092"/>
    <lineage>
        <taxon>Bacteria</taxon>
        <taxon>Pseudomonadati</taxon>
        <taxon>Pseudomonadota</taxon>
        <taxon>Betaproteobacteria</taxon>
        <taxon>Burkholderiales</taxon>
        <taxon>Burkholderiaceae</taxon>
        <taxon>Robbsia</taxon>
    </lineage>
</organism>
<evidence type="ECO:0000259" key="1">
    <source>
        <dbReference type="Pfam" id="PF06094"/>
    </source>
</evidence>
<dbReference type="Pfam" id="PF06094">
    <property type="entry name" value="GGACT"/>
    <property type="match status" value="1"/>
</dbReference>
<dbReference type="InterPro" id="IPR013024">
    <property type="entry name" value="GGCT-like"/>
</dbReference>
<dbReference type="STRING" id="28092.WM40_16030"/>
<dbReference type="SUPFAM" id="SSF110857">
    <property type="entry name" value="Gamma-glutamyl cyclotransferase-like"/>
    <property type="match status" value="1"/>
</dbReference>
<dbReference type="InterPro" id="IPR009288">
    <property type="entry name" value="AIG2-like_dom"/>
</dbReference>
<accession>A0A0F5JZD6</accession>
<reference evidence="2 3" key="1">
    <citation type="submission" date="2015-03" db="EMBL/GenBank/DDBJ databases">
        <title>Draft Genome Sequence of Burkholderia andropogonis type strain ICMP2807, isolated from Sorghum bicolor.</title>
        <authorList>
            <person name="Lopes-Santos L."/>
            <person name="Castro D.B."/>
            <person name="Ottoboni L.M."/>
            <person name="Park D."/>
            <person name="Weirc B.S."/>
            <person name="Destefano S.A."/>
        </authorList>
    </citation>
    <scope>NUCLEOTIDE SEQUENCE [LARGE SCALE GENOMIC DNA]</scope>
    <source>
        <strain evidence="2 3">ICMP2807</strain>
    </source>
</reference>
<name>A0A0F5JZD6_9BURK</name>
<sequence>MRYGEINDIGLAAARHGRPELPAPVLVARGRVKGKLVDFGSWPGLLPDGASPSYAGVAPPAGTQVVGDIFRIDRALLPILDEIEGIRPDGREAFYRDEVDVADIAWLGDTPATATRSTAFAGSMQVLPGGVHAPRTGVMVKREGAACLRCFFYPVDIQAGRGLPVIPGGDWIAYRLARSGGANA</sequence>
<feature type="domain" description="Gamma-glutamylcyclotransferase AIG2-like" evidence="1">
    <location>
        <begin position="26"/>
        <end position="101"/>
    </location>
</feature>